<dbReference type="Pfam" id="PF03413">
    <property type="entry name" value="PepSY"/>
    <property type="match status" value="1"/>
</dbReference>
<comment type="caution">
    <text evidence="3">The sequence shown here is derived from an EMBL/GenBank/DDBJ whole genome shotgun (WGS) entry which is preliminary data.</text>
</comment>
<dbReference type="AlphaFoldDB" id="A0A327LXS9"/>
<gene>
    <name evidence="3" type="ORF">DOO78_25230</name>
</gene>
<protein>
    <recommendedName>
        <fullName evidence="2">PepSY domain-containing protein</fullName>
    </recommendedName>
</protein>
<dbReference type="EMBL" id="QLIX01000040">
    <property type="protein sequence ID" value="RAI54692.1"/>
    <property type="molecule type" value="Genomic_DNA"/>
</dbReference>
<evidence type="ECO:0000313" key="4">
    <source>
        <dbReference type="Proteomes" id="UP000249065"/>
    </source>
</evidence>
<accession>A0A327LXS9</accession>
<organism evidence="3 4">
    <name type="scientific">Roseicella frigidaeris</name>
    <dbReference type="NCBI Taxonomy" id="2230885"/>
    <lineage>
        <taxon>Bacteria</taxon>
        <taxon>Pseudomonadati</taxon>
        <taxon>Pseudomonadota</taxon>
        <taxon>Alphaproteobacteria</taxon>
        <taxon>Acetobacterales</taxon>
        <taxon>Roseomonadaceae</taxon>
        <taxon>Roseicella</taxon>
    </lineage>
</organism>
<evidence type="ECO:0000256" key="1">
    <source>
        <dbReference type="SAM" id="MobiDB-lite"/>
    </source>
</evidence>
<feature type="compositionally biased region" description="Basic and acidic residues" evidence="1">
    <location>
        <begin position="213"/>
        <end position="229"/>
    </location>
</feature>
<keyword evidence="4" id="KW-1185">Reference proteome</keyword>
<dbReference type="InterPro" id="IPR025711">
    <property type="entry name" value="PepSY"/>
</dbReference>
<feature type="region of interest" description="Disordered" evidence="1">
    <location>
        <begin position="204"/>
        <end position="229"/>
    </location>
</feature>
<dbReference type="Proteomes" id="UP000249065">
    <property type="component" value="Unassembled WGS sequence"/>
</dbReference>
<proteinExistence type="predicted"/>
<feature type="domain" description="PepSY" evidence="2">
    <location>
        <begin position="74"/>
        <end position="129"/>
    </location>
</feature>
<dbReference type="Gene3D" id="3.10.450.40">
    <property type="match status" value="1"/>
</dbReference>
<name>A0A327LXS9_9PROT</name>
<evidence type="ECO:0000313" key="3">
    <source>
        <dbReference type="EMBL" id="RAI54692.1"/>
    </source>
</evidence>
<reference evidence="4" key="1">
    <citation type="submission" date="2018-06" db="EMBL/GenBank/DDBJ databases">
        <authorList>
            <person name="Khan S.A."/>
        </authorList>
    </citation>
    <scope>NUCLEOTIDE SEQUENCE [LARGE SCALE GENOMIC DNA]</scope>
    <source>
        <strain evidence="4">DB-1506</strain>
    </source>
</reference>
<sequence>MPTGAGNRPAPILAPIPPHDGAEWAGIEMMAKTKSWMVHAALASAMVVGGAAALAAPPNATERQEITALQSASISPTAAVEAAESHTNGRALVFGFEVNRNTNAYEVTVQTPTGLRLVQVNPSTGAVAGSKVVNASALAEDGLPASALRHASAAPGSLAAAVAAAEQAAGGRALEANYSLRNGQWVVAVDVPMDGKIHSFRVNPADGTVRQAARTEQEKPEGHEPGESR</sequence>
<evidence type="ECO:0000259" key="2">
    <source>
        <dbReference type="Pfam" id="PF03413"/>
    </source>
</evidence>